<keyword evidence="1" id="KW-1133">Transmembrane helix</keyword>
<feature type="transmembrane region" description="Helical" evidence="1">
    <location>
        <begin position="81"/>
        <end position="103"/>
    </location>
</feature>
<dbReference type="PANTHER" id="PTHR37305:SF1">
    <property type="entry name" value="MEMBRANE PROTEIN"/>
    <property type="match status" value="1"/>
</dbReference>
<evidence type="ECO:0000313" key="3">
    <source>
        <dbReference type="Proteomes" id="UP000641803"/>
    </source>
</evidence>
<feature type="transmembrane region" description="Helical" evidence="1">
    <location>
        <begin position="202"/>
        <end position="221"/>
    </location>
</feature>
<comment type="caution">
    <text evidence="2">The sequence shown here is derived from an EMBL/GenBank/DDBJ whole genome shotgun (WGS) entry which is preliminary data.</text>
</comment>
<dbReference type="EMBL" id="JACSQQ010000001">
    <property type="protein sequence ID" value="MBD7949002.1"/>
    <property type="molecule type" value="Genomic_DNA"/>
</dbReference>
<feature type="transmembrane region" description="Helical" evidence="1">
    <location>
        <begin position="177"/>
        <end position="195"/>
    </location>
</feature>
<organism evidence="2 3">
    <name type="scientific">Oerskovia rustica</name>
    <dbReference type="NCBI Taxonomy" id="2762237"/>
    <lineage>
        <taxon>Bacteria</taxon>
        <taxon>Bacillati</taxon>
        <taxon>Actinomycetota</taxon>
        <taxon>Actinomycetes</taxon>
        <taxon>Micrococcales</taxon>
        <taxon>Cellulomonadaceae</taxon>
        <taxon>Oerskovia</taxon>
    </lineage>
</organism>
<dbReference type="PANTHER" id="PTHR37305">
    <property type="entry name" value="INTEGRAL MEMBRANE PROTEIN-RELATED"/>
    <property type="match status" value="1"/>
</dbReference>
<proteinExistence type="predicted"/>
<dbReference type="Proteomes" id="UP000641803">
    <property type="component" value="Unassembled WGS sequence"/>
</dbReference>
<sequence length="278" mass="28696">MTAATVSAARPTAQRASSARLTFGGILRSEWIKFRTLRSTVWTVSITVVVMVGIALMFAALMSSLLGDAQAEANGGLLPGVMIVTFGYSFAQLAVAVLGALTITGEYSTGMIRSTFSAVPTRVPSLAAKSIVLAVVTFVISAVGVALSYVVALPFISGTSLEVDLSADGTLRSLIGVPLYLMAIAVLAIALGALIRNSAGTIFSLVALILVLPSILGALPVEWVQNLAQYLPSAAGEVLILGDFGGGDLSPWQGYGVLVAWVAVVWAAAAVVIKRRDA</sequence>
<feature type="transmembrane region" description="Helical" evidence="1">
    <location>
        <begin position="252"/>
        <end position="273"/>
    </location>
</feature>
<dbReference type="RefSeq" id="WP_191794245.1">
    <property type="nucleotide sequence ID" value="NZ_JACSQQ010000001.1"/>
</dbReference>
<keyword evidence="1" id="KW-0812">Transmembrane</keyword>
<evidence type="ECO:0000313" key="2">
    <source>
        <dbReference type="EMBL" id="MBD7949002.1"/>
    </source>
</evidence>
<accession>A0ABR8RMW2</accession>
<name>A0ABR8RMW2_9CELL</name>
<feature type="transmembrane region" description="Helical" evidence="1">
    <location>
        <begin position="41"/>
        <end position="61"/>
    </location>
</feature>
<feature type="transmembrane region" description="Helical" evidence="1">
    <location>
        <begin position="131"/>
        <end position="157"/>
    </location>
</feature>
<keyword evidence="3" id="KW-1185">Reference proteome</keyword>
<evidence type="ECO:0000256" key="1">
    <source>
        <dbReference type="SAM" id="Phobius"/>
    </source>
</evidence>
<protein>
    <submittedName>
        <fullName evidence="2">ABC transporter permease</fullName>
    </submittedName>
</protein>
<reference evidence="2 3" key="1">
    <citation type="submission" date="2020-08" db="EMBL/GenBank/DDBJ databases">
        <title>A Genomic Blueprint of the Chicken Gut Microbiome.</title>
        <authorList>
            <person name="Gilroy R."/>
            <person name="Ravi A."/>
            <person name="Getino M."/>
            <person name="Pursley I."/>
            <person name="Horton D.L."/>
            <person name="Alikhan N.-F."/>
            <person name="Baker D."/>
            <person name="Gharbi K."/>
            <person name="Hall N."/>
            <person name="Watson M."/>
            <person name="Adriaenssens E.M."/>
            <person name="Foster-Nyarko E."/>
            <person name="Jarju S."/>
            <person name="Secka A."/>
            <person name="Antonio M."/>
            <person name="Oren A."/>
            <person name="Chaudhuri R."/>
            <person name="La Ragione R.M."/>
            <person name="Hildebrand F."/>
            <person name="Pallen M.J."/>
        </authorList>
    </citation>
    <scope>NUCLEOTIDE SEQUENCE [LARGE SCALE GENOMIC DNA]</scope>
    <source>
        <strain evidence="2 3">Sa4CUA1</strain>
    </source>
</reference>
<keyword evidence="1" id="KW-0472">Membrane</keyword>
<gene>
    <name evidence="2" type="ORF">H9652_01090</name>
</gene>